<dbReference type="Gene3D" id="3.40.50.410">
    <property type="entry name" value="von Willebrand factor, type A domain"/>
    <property type="match status" value="1"/>
</dbReference>
<gene>
    <name evidence="3" type="ORF">V5799_014703</name>
</gene>
<dbReference type="InterPro" id="IPR043504">
    <property type="entry name" value="Peptidase_S1_PA_chymotrypsin"/>
</dbReference>
<dbReference type="SUPFAM" id="SSF50494">
    <property type="entry name" value="Trypsin-like serine proteases"/>
    <property type="match status" value="1"/>
</dbReference>
<dbReference type="GO" id="GO:0032991">
    <property type="term" value="C:protein-containing complex"/>
    <property type="evidence" value="ECO:0007669"/>
    <property type="project" value="UniProtKB-ARBA"/>
</dbReference>
<dbReference type="GO" id="GO:0006508">
    <property type="term" value="P:proteolysis"/>
    <property type="evidence" value="ECO:0007669"/>
    <property type="project" value="InterPro"/>
</dbReference>
<proteinExistence type="predicted"/>
<name>A0AAQ4E292_AMBAM</name>
<dbReference type="Gene3D" id="2.40.10.10">
    <property type="entry name" value="Trypsin-like serine proteases"/>
    <property type="match status" value="1"/>
</dbReference>
<dbReference type="InterPro" id="IPR001254">
    <property type="entry name" value="Trypsin_dom"/>
</dbReference>
<sequence>MRRKAYKDADLLKHSGVEIYCIGITGKRNDDALSRLASKEENVFIVRNYDALQWIAEILTNGTIGLLKTSHETAMKLFVERIVIHDDFNAATFQNNIALLRLRDEIVYEKSVRPICLPQLNKPQNLHYSQTPRYPYF</sequence>
<dbReference type="InterPro" id="IPR009003">
    <property type="entry name" value="Peptidase_S1_PA"/>
</dbReference>
<evidence type="ECO:0000313" key="3">
    <source>
        <dbReference type="EMBL" id="KAK8768832.1"/>
    </source>
</evidence>
<evidence type="ECO:0000313" key="4">
    <source>
        <dbReference type="Proteomes" id="UP001321473"/>
    </source>
</evidence>
<dbReference type="InterPro" id="IPR036465">
    <property type="entry name" value="vWFA_dom_sf"/>
</dbReference>
<dbReference type="SUPFAM" id="SSF53300">
    <property type="entry name" value="vWA-like"/>
    <property type="match status" value="1"/>
</dbReference>
<feature type="domain" description="Peptidase S1" evidence="1">
    <location>
        <begin position="69"/>
        <end position="122"/>
    </location>
</feature>
<dbReference type="Proteomes" id="UP001321473">
    <property type="component" value="Unassembled WGS sequence"/>
</dbReference>
<protein>
    <submittedName>
        <fullName evidence="3">Uncharacterized protein</fullName>
    </submittedName>
</protein>
<dbReference type="InterPro" id="IPR002035">
    <property type="entry name" value="VWF_A"/>
</dbReference>
<evidence type="ECO:0000259" key="1">
    <source>
        <dbReference type="Pfam" id="PF00089"/>
    </source>
</evidence>
<dbReference type="GO" id="GO:0004252">
    <property type="term" value="F:serine-type endopeptidase activity"/>
    <property type="evidence" value="ECO:0007669"/>
    <property type="project" value="InterPro"/>
</dbReference>
<dbReference type="Pfam" id="PF00089">
    <property type="entry name" value="Trypsin"/>
    <property type="match status" value="1"/>
</dbReference>
<accession>A0AAQ4E292</accession>
<reference evidence="3 4" key="1">
    <citation type="journal article" date="2023" name="Arcadia Sci">
        <title>De novo assembly of a long-read Amblyomma americanum tick genome.</title>
        <authorList>
            <person name="Chou S."/>
            <person name="Poskanzer K.E."/>
            <person name="Rollins M."/>
            <person name="Thuy-Boun P.S."/>
        </authorList>
    </citation>
    <scope>NUCLEOTIDE SEQUENCE [LARGE SCALE GENOMIC DNA]</scope>
    <source>
        <strain evidence="3">F_SG_1</strain>
        <tissue evidence="3">Salivary glands</tissue>
    </source>
</reference>
<organism evidence="3 4">
    <name type="scientific">Amblyomma americanum</name>
    <name type="common">Lone star tick</name>
    <dbReference type="NCBI Taxonomy" id="6943"/>
    <lineage>
        <taxon>Eukaryota</taxon>
        <taxon>Metazoa</taxon>
        <taxon>Ecdysozoa</taxon>
        <taxon>Arthropoda</taxon>
        <taxon>Chelicerata</taxon>
        <taxon>Arachnida</taxon>
        <taxon>Acari</taxon>
        <taxon>Parasitiformes</taxon>
        <taxon>Ixodida</taxon>
        <taxon>Ixodoidea</taxon>
        <taxon>Ixodidae</taxon>
        <taxon>Amblyomminae</taxon>
        <taxon>Amblyomma</taxon>
    </lineage>
</organism>
<comment type="caution">
    <text evidence="3">The sequence shown here is derived from an EMBL/GenBank/DDBJ whole genome shotgun (WGS) entry which is preliminary data.</text>
</comment>
<dbReference type="AlphaFoldDB" id="A0AAQ4E292"/>
<dbReference type="Pfam" id="PF00092">
    <property type="entry name" value="VWA"/>
    <property type="match status" value="1"/>
</dbReference>
<feature type="domain" description="VWFA" evidence="2">
    <location>
        <begin position="9"/>
        <end position="55"/>
    </location>
</feature>
<dbReference type="EMBL" id="JARKHS020023407">
    <property type="protein sequence ID" value="KAK8768832.1"/>
    <property type="molecule type" value="Genomic_DNA"/>
</dbReference>
<keyword evidence="4" id="KW-1185">Reference proteome</keyword>
<evidence type="ECO:0000259" key="2">
    <source>
        <dbReference type="Pfam" id="PF00092"/>
    </source>
</evidence>